<evidence type="ECO:0000313" key="5">
    <source>
        <dbReference type="Proteomes" id="UP000241074"/>
    </source>
</evidence>
<protein>
    <recommendedName>
        <fullName evidence="3">TraG N-terminal Proteobacteria domain-containing protein</fullName>
    </recommendedName>
</protein>
<feature type="domain" description="TraG N-terminal Proteobacteria" evidence="3">
    <location>
        <begin position="13"/>
        <end position="473"/>
    </location>
</feature>
<gene>
    <name evidence="4" type="ORF">C7S18_19120</name>
</gene>
<organism evidence="4 5">
    <name type="scientific">Ahniella affigens</name>
    <dbReference type="NCBI Taxonomy" id="2021234"/>
    <lineage>
        <taxon>Bacteria</taxon>
        <taxon>Pseudomonadati</taxon>
        <taxon>Pseudomonadota</taxon>
        <taxon>Gammaproteobacteria</taxon>
        <taxon>Lysobacterales</taxon>
        <taxon>Rhodanobacteraceae</taxon>
        <taxon>Ahniella</taxon>
    </lineage>
</organism>
<dbReference type="AlphaFoldDB" id="A0A2P1PWD7"/>
<feature type="transmembrane region" description="Helical" evidence="2">
    <location>
        <begin position="12"/>
        <end position="33"/>
    </location>
</feature>
<feature type="transmembrane region" description="Helical" evidence="2">
    <location>
        <begin position="111"/>
        <end position="128"/>
    </location>
</feature>
<keyword evidence="2" id="KW-0472">Membrane</keyword>
<dbReference type="Proteomes" id="UP000241074">
    <property type="component" value="Chromosome"/>
</dbReference>
<evidence type="ECO:0000313" key="4">
    <source>
        <dbReference type="EMBL" id="AVP99149.1"/>
    </source>
</evidence>
<feature type="transmembrane region" description="Helical" evidence="2">
    <location>
        <begin position="350"/>
        <end position="370"/>
    </location>
</feature>
<accession>A0A2P1PWD7</accession>
<keyword evidence="5" id="KW-1185">Reference proteome</keyword>
<proteinExistence type="predicted"/>
<sequence>MFGLQVDGDSMWTIYSIGAPSFMHKVFTAVALLGEGGVLMRMGQIGFLVGLFVLIYKIATAAGSLGDLKQSLLAGVIFAAMFGTSTSVKIVGMVPGPAGYANVYVVDHVPWGIAAMGGIISGTGVYLTRRMETAFRDADAIPVTQGGFGRTAEILASVRDMAAESIPNTLPAYSYYRMSMIHYLRDCAVRARHFEVLGDHSIVHAPDPLSAIRFENGMYRTQTWLRTLTGASEQISCPDAHDLLRSKRQDMLASMDPAYQQRFGHDARDALQRAFASLASQDAEAAQKYVSGAMINALWMEAASGSTFGSHGNNTVVMIRSALEQQRVQWSTEESIFVRTMRPMIGYFEAFFYALSPFIAFLIGLGAMGLRMIVKYVSLTLAVSLWMPILAITNLYQMTTLQDFFLLQERIAVQSGSGPFSLSNSLALVDQATGAVALASMIAAATPMLTLTLLFGGAVAATSLFSRLQGQDHINEKIAMPDPTSVGAVYQANAAFTGNDAYGARQTGQEANAIKFDVGNQLQQTAMSLRSKSEQSAQEANDIWSRNLARSTALQQQFISAFDRQLNESIAFNSNEGVQWLKQHGWSNDRIAAAAKENADQSTYGAEANLSGQASVSRVAGLLASGLSLLSRTAGQKAQTVIDSVAKVADVSLSGGVGYSASETQTEKTSSQVAHRDTHGRTEAEERAVLLVRQHAAASAIRDTAQNAASLGVTSQDTWQLSNSLKKVEQSGTAYQQAANNSATFGVGQSISALAASRNLAADPARAAEAEQLARALGSDSAFETNLSAIRRGGMLGMPEDESQQSAMASLFTLAGIGPGAAITSNIEGLSGLGSDRLEALSYVVGLTRGVAQPALRAEAHEFSGLRVIDANTAEANVVDMKRDFDPGDRAGLLLGVEKQKAKSEDAQAAFERDSAATEEQYERNKSALRQVANASDAVAGGQSLITVADQFAEYNTDAVHRSVGPLAAYAVTPAATTNDVKYVVDQAAALISDHGMLPDHSSPRGVIPSLSGSTAVEHAPSSGPDTQRPVSFLEIVLEGAPSSADDVRADAVSRTHQSNTEH</sequence>
<evidence type="ECO:0000256" key="1">
    <source>
        <dbReference type="SAM" id="MobiDB-lite"/>
    </source>
</evidence>
<dbReference type="KEGG" id="xba:C7S18_19120"/>
<feature type="region of interest" description="Disordered" evidence="1">
    <location>
        <begin position="1044"/>
        <end position="1063"/>
    </location>
</feature>
<evidence type="ECO:0000256" key="2">
    <source>
        <dbReference type="SAM" id="Phobius"/>
    </source>
</evidence>
<keyword evidence="2" id="KW-0812">Transmembrane</keyword>
<evidence type="ECO:0000259" key="3">
    <source>
        <dbReference type="Pfam" id="PF07916"/>
    </source>
</evidence>
<dbReference type="InterPro" id="IPR012931">
    <property type="entry name" value="TraG_N_Proteobacteria"/>
</dbReference>
<dbReference type="Pfam" id="PF07916">
    <property type="entry name" value="TraG_N"/>
    <property type="match status" value="1"/>
</dbReference>
<feature type="compositionally biased region" description="Basic and acidic residues" evidence="1">
    <location>
        <begin position="1046"/>
        <end position="1063"/>
    </location>
</feature>
<feature type="region of interest" description="Disordered" evidence="1">
    <location>
        <begin position="1010"/>
        <end position="1031"/>
    </location>
</feature>
<name>A0A2P1PWD7_9GAMM</name>
<keyword evidence="2" id="KW-1133">Transmembrane helix</keyword>
<dbReference type="RefSeq" id="WP_106893069.1">
    <property type="nucleotide sequence ID" value="NZ_CP027860.1"/>
</dbReference>
<dbReference type="OrthoDB" id="6717612at2"/>
<feature type="transmembrane region" description="Helical" evidence="2">
    <location>
        <begin position="435"/>
        <end position="461"/>
    </location>
</feature>
<feature type="transmembrane region" description="Helical" evidence="2">
    <location>
        <begin position="376"/>
        <end position="396"/>
    </location>
</feature>
<feature type="region of interest" description="Disordered" evidence="1">
    <location>
        <begin position="659"/>
        <end position="682"/>
    </location>
</feature>
<feature type="transmembrane region" description="Helical" evidence="2">
    <location>
        <begin position="71"/>
        <end position="91"/>
    </location>
</feature>
<reference evidence="4 5" key="2">
    <citation type="submission" date="2018-03" db="EMBL/GenBank/DDBJ databases">
        <authorList>
            <person name="Keele B.F."/>
        </authorList>
    </citation>
    <scope>NUCLEOTIDE SEQUENCE [LARGE SCALE GENOMIC DNA]</scope>
    <source>
        <strain evidence="4 5">D13</strain>
    </source>
</reference>
<feature type="transmembrane region" description="Helical" evidence="2">
    <location>
        <begin position="39"/>
        <end position="59"/>
    </location>
</feature>
<dbReference type="EMBL" id="CP027860">
    <property type="protein sequence ID" value="AVP99149.1"/>
    <property type="molecule type" value="Genomic_DNA"/>
</dbReference>
<reference evidence="4 5" key="1">
    <citation type="submission" date="2018-03" db="EMBL/GenBank/DDBJ databases">
        <title>Ahniella affigens gen. nov., sp. nov., a gammaproteobacterium isolated from sandy soil near a stream.</title>
        <authorList>
            <person name="Ko Y."/>
            <person name="Kim J.-H."/>
        </authorList>
    </citation>
    <scope>NUCLEOTIDE SEQUENCE [LARGE SCALE GENOMIC DNA]</scope>
    <source>
        <strain evidence="4 5">D13</strain>
    </source>
</reference>
<feature type="compositionally biased region" description="Polar residues" evidence="1">
    <location>
        <begin position="661"/>
        <end position="673"/>
    </location>
</feature>